<dbReference type="EMBL" id="AP019514">
    <property type="protein sequence ID" value="BBI61479.1"/>
    <property type="molecule type" value="Genomic_DNA"/>
</dbReference>
<reference evidence="1 2" key="1">
    <citation type="journal article" date="2019" name="Microbiol. Resour. Announc.">
        <title>Complete Genome Sequence of Halomonas sulfidaeris Strain Esulfide1 Isolated from a Metal Sulfide Rock at a Depth of 2,200 Meters, Obtained Using Nanopore Sequencing.</title>
        <authorList>
            <person name="Saito M."/>
            <person name="Nishigata A."/>
            <person name="Galipon J."/>
            <person name="Arakawa K."/>
        </authorList>
    </citation>
    <scope>NUCLEOTIDE SEQUENCE [LARGE SCALE GENOMIC DNA]</scope>
    <source>
        <strain evidence="1 2">ATCC BAA-803</strain>
    </source>
</reference>
<gene>
    <name evidence="1" type="ORF">HSBAA_27850</name>
</gene>
<organism evidence="1 2">
    <name type="scientific">Vreelandella sulfidaeris</name>
    <dbReference type="NCBI Taxonomy" id="115553"/>
    <lineage>
        <taxon>Bacteria</taxon>
        <taxon>Pseudomonadati</taxon>
        <taxon>Pseudomonadota</taxon>
        <taxon>Gammaproteobacteria</taxon>
        <taxon>Oceanospirillales</taxon>
        <taxon>Halomonadaceae</taxon>
        <taxon>Vreelandella</taxon>
    </lineage>
</organism>
<dbReference type="KEGG" id="hsr:HSBAA_27850"/>
<dbReference type="Proteomes" id="UP000320231">
    <property type="component" value="Chromosome"/>
</dbReference>
<name>A0A455UA08_9GAMM</name>
<evidence type="ECO:0000313" key="1">
    <source>
        <dbReference type="EMBL" id="BBI61479.1"/>
    </source>
</evidence>
<evidence type="ECO:0000313" key="2">
    <source>
        <dbReference type="Proteomes" id="UP000320231"/>
    </source>
</evidence>
<protein>
    <submittedName>
        <fullName evidence="1">Uncharacterized protein</fullName>
    </submittedName>
</protein>
<dbReference type="AlphaFoldDB" id="A0A455UA08"/>
<sequence>MRMKYIALGVRGDDSGFSYQRPLEATPPSREQFLHFQAHLGRLMQESGFLTQPHARTEEQLQALLPAPNLVVKSFRYCAVC</sequence>
<accession>A0A455UA08</accession>
<proteinExistence type="predicted"/>